<dbReference type="OrthoDB" id="9798157at2"/>
<dbReference type="Proteomes" id="UP000266177">
    <property type="component" value="Unassembled WGS sequence"/>
</dbReference>
<dbReference type="Pfam" id="PF03992">
    <property type="entry name" value="ABM"/>
    <property type="match status" value="1"/>
</dbReference>
<evidence type="ECO:0000259" key="1">
    <source>
        <dbReference type="PROSITE" id="PS51725"/>
    </source>
</evidence>
<dbReference type="GO" id="GO:0004497">
    <property type="term" value="F:monooxygenase activity"/>
    <property type="evidence" value="ECO:0007669"/>
    <property type="project" value="UniProtKB-KW"/>
</dbReference>
<dbReference type="EMBL" id="QYZD01000013">
    <property type="protein sequence ID" value="RJG22964.1"/>
    <property type="molecule type" value="Genomic_DNA"/>
</dbReference>
<proteinExistence type="predicted"/>
<evidence type="ECO:0000313" key="2">
    <source>
        <dbReference type="EMBL" id="RJG22964.1"/>
    </source>
</evidence>
<accession>A0A3A3GFR1</accession>
<name>A0A3A3GFR1_PANTH</name>
<dbReference type="PANTHER" id="PTHR34474:SF2">
    <property type="entry name" value="SIGNAL TRANSDUCTION PROTEIN TRAP"/>
    <property type="match status" value="1"/>
</dbReference>
<dbReference type="InterPro" id="IPR007138">
    <property type="entry name" value="ABM_dom"/>
</dbReference>
<organism evidence="2 3">
    <name type="scientific">Paenibacillus thiaminolyticus</name>
    <name type="common">Bacillus thiaminolyticus</name>
    <dbReference type="NCBI Taxonomy" id="49283"/>
    <lineage>
        <taxon>Bacteria</taxon>
        <taxon>Bacillati</taxon>
        <taxon>Bacillota</taxon>
        <taxon>Bacilli</taxon>
        <taxon>Bacillales</taxon>
        <taxon>Paenibacillaceae</taxon>
        <taxon>Paenibacillus</taxon>
    </lineage>
</organism>
<dbReference type="PROSITE" id="PS51725">
    <property type="entry name" value="ABM"/>
    <property type="match status" value="1"/>
</dbReference>
<dbReference type="SUPFAM" id="SSF54909">
    <property type="entry name" value="Dimeric alpha+beta barrel"/>
    <property type="match status" value="1"/>
</dbReference>
<comment type="caution">
    <text evidence="2">The sequence shown here is derived from an EMBL/GenBank/DDBJ whole genome shotgun (WGS) entry which is preliminary data.</text>
</comment>
<protein>
    <submittedName>
        <fullName evidence="2">Antibiotic biosynthesis monooxygenase</fullName>
    </submittedName>
</protein>
<keyword evidence="2" id="KW-0560">Oxidoreductase</keyword>
<dbReference type="Gene3D" id="3.30.70.100">
    <property type="match status" value="1"/>
</dbReference>
<sequence>MIVHMTTFYVKPGTANDFESSFREASAILAERPGYMKHELHKCVEVADKYIMIVQWNSFKDHMPGFTASESYLEWSILLQPFFERPPVAEHYVGIRLKRDGRTADVTQERS</sequence>
<dbReference type="InterPro" id="IPR011008">
    <property type="entry name" value="Dimeric_a/b-barrel"/>
</dbReference>
<gene>
    <name evidence="2" type="ORF">DQX05_15570</name>
</gene>
<keyword evidence="2" id="KW-0503">Monooxygenase</keyword>
<reference evidence="2 3" key="1">
    <citation type="submission" date="2018-09" db="EMBL/GenBank/DDBJ databases">
        <title>Paenibacillus SK2017-BO5.</title>
        <authorList>
            <person name="Piskunova J.V."/>
            <person name="Dubiley S.A."/>
            <person name="Severinov K.V."/>
        </authorList>
    </citation>
    <scope>NUCLEOTIDE SEQUENCE [LARGE SCALE GENOMIC DNA]</scope>
    <source>
        <strain evidence="2 3">BO5</strain>
    </source>
</reference>
<dbReference type="RefSeq" id="WP_119794485.1">
    <property type="nucleotide sequence ID" value="NZ_QYZD01000013.1"/>
</dbReference>
<feature type="domain" description="ABM" evidence="1">
    <location>
        <begin position="2"/>
        <end position="93"/>
    </location>
</feature>
<evidence type="ECO:0000313" key="3">
    <source>
        <dbReference type="Proteomes" id="UP000266177"/>
    </source>
</evidence>
<dbReference type="AlphaFoldDB" id="A0A3A3GFR1"/>
<dbReference type="InterPro" id="IPR050404">
    <property type="entry name" value="Heme-degrading_MO"/>
</dbReference>
<dbReference type="PANTHER" id="PTHR34474">
    <property type="entry name" value="SIGNAL TRANSDUCTION PROTEIN TRAP"/>
    <property type="match status" value="1"/>
</dbReference>